<dbReference type="SUPFAM" id="SSF46785">
    <property type="entry name" value="Winged helix' DNA-binding domain"/>
    <property type="match status" value="1"/>
</dbReference>
<evidence type="ECO:0000256" key="2">
    <source>
        <dbReference type="ARBA" id="ARBA00023125"/>
    </source>
</evidence>
<name>A0A1H4MI78_9FLAO</name>
<evidence type="ECO:0000313" key="8">
    <source>
        <dbReference type="Proteomes" id="UP000199574"/>
    </source>
</evidence>
<keyword evidence="8" id="KW-1185">Reference proteome</keyword>
<dbReference type="RefSeq" id="WP_058104038.1">
    <property type="nucleotide sequence ID" value="NZ_CAJQES010000043.1"/>
</dbReference>
<dbReference type="Pfam" id="PF01037">
    <property type="entry name" value="AsnC_trans_reg"/>
    <property type="match status" value="1"/>
</dbReference>
<evidence type="ECO:0000313" key="6">
    <source>
        <dbReference type="EMBL" id="SEB82623.1"/>
    </source>
</evidence>
<evidence type="ECO:0000313" key="5">
    <source>
        <dbReference type="EMBL" id="SDT18077.1"/>
    </source>
</evidence>
<dbReference type="SMART" id="SM00344">
    <property type="entry name" value="HTH_ASNC"/>
    <property type="match status" value="1"/>
</dbReference>
<dbReference type="GO" id="GO:0006355">
    <property type="term" value="P:regulation of DNA-templated transcription"/>
    <property type="evidence" value="ECO:0007669"/>
    <property type="project" value="UniProtKB-ARBA"/>
</dbReference>
<dbReference type="OrthoDB" id="667919at2"/>
<accession>A0A1H4MI78</accession>
<dbReference type="AlphaFoldDB" id="A0A1H4MI78"/>
<dbReference type="Gene3D" id="1.10.10.10">
    <property type="entry name" value="Winged helix-like DNA-binding domain superfamily/Winged helix DNA-binding domain"/>
    <property type="match status" value="1"/>
</dbReference>
<reference evidence="5 8" key="1">
    <citation type="submission" date="2016-10" db="EMBL/GenBank/DDBJ databases">
        <authorList>
            <person name="Varghese N."/>
            <person name="Submissions S."/>
        </authorList>
    </citation>
    <scope>NUCLEOTIDE SEQUENCE [LARGE SCALE GENOMIC DNA]</scope>
    <source>
        <strain evidence="5 8">MAR_2009_60</strain>
    </source>
</reference>
<dbReference type="PRINTS" id="PR00033">
    <property type="entry name" value="HTHASNC"/>
</dbReference>
<dbReference type="GO" id="GO:0043200">
    <property type="term" value="P:response to amino acid"/>
    <property type="evidence" value="ECO:0007669"/>
    <property type="project" value="TreeGrafter"/>
</dbReference>
<dbReference type="Pfam" id="PF13412">
    <property type="entry name" value="HTH_24"/>
    <property type="match status" value="1"/>
</dbReference>
<dbReference type="Proteomes" id="UP000183038">
    <property type="component" value="Unassembled WGS sequence"/>
</dbReference>
<keyword evidence="3" id="KW-0804">Transcription</keyword>
<proteinExistence type="predicted"/>
<protein>
    <submittedName>
        <fullName evidence="6">Lrp/AsnC family transcriptional regulator, regulator for asnA, asnC and gidA</fullName>
    </submittedName>
</protein>
<dbReference type="InterPro" id="IPR036390">
    <property type="entry name" value="WH_DNA-bd_sf"/>
</dbReference>
<keyword evidence="1" id="KW-0805">Transcription regulation</keyword>
<dbReference type="SUPFAM" id="SSF54909">
    <property type="entry name" value="Dimeric alpha+beta barrel"/>
    <property type="match status" value="1"/>
</dbReference>
<dbReference type="InterPro" id="IPR019887">
    <property type="entry name" value="Tscrpt_reg_AsnC/Lrp_C"/>
</dbReference>
<dbReference type="Gene3D" id="3.30.70.920">
    <property type="match status" value="1"/>
</dbReference>
<dbReference type="InterPro" id="IPR011991">
    <property type="entry name" value="ArsR-like_HTH"/>
</dbReference>
<reference evidence="6 7" key="2">
    <citation type="submission" date="2016-10" db="EMBL/GenBank/DDBJ databases">
        <authorList>
            <person name="de Groot N.N."/>
        </authorList>
    </citation>
    <scope>NUCLEOTIDE SEQUENCE [LARGE SCALE GENOMIC DNA]</scope>
    <source>
        <strain evidence="6 7">MAR_2009_71</strain>
    </source>
</reference>
<dbReference type="GeneID" id="90592171"/>
<evidence type="ECO:0000313" key="7">
    <source>
        <dbReference type="Proteomes" id="UP000183038"/>
    </source>
</evidence>
<evidence type="ECO:0000256" key="3">
    <source>
        <dbReference type="ARBA" id="ARBA00023163"/>
    </source>
</evidence>
<sequence length="157" mass="18307">MRNKLDHVDFSILNILAENAQTPYTDVAKKLIVSPGTVHMRMRKMREMGLITGATLSLDYAKMGWKMTIFLGIFLSEISLFKKVMERLNEIEEVVKIHHVTGKYDVFIKMHARDSFHYKQVYQDEILSISGIRGIESFISIEENLERHIQFVETEEN</sequence>
<keyword evidence="2" id="KW-0238">DNA-binding</keyword>
<dbReference type="Proteomes" id="UP000199574">
    <property type="component" value="Chromosome I"/>
</dbReference>
<dbReference type="EMBL" id="LT629754">
    <property type="protein sequence ID" value="SDT18077.1"/>
    <property type="molecule type" value="Genomic_DNA"/>
</dbReference>
<dbReference type="EMBL" id="FNTB01000001">
    <property type="protein sequence ID" value="SEB82623.1"/>
    <property type="molecule type" value="Genomic_DNA"/>
</dbReference>
<dbReference type="InterPro" id="IPR000485">
    <property type="entry name" value="AsnC-type_HTH_dom"/>
</dbReference>
<organism evidence="6 7">
    <name type="scientific">Maribacter dokdonensis</name>
    <dbReference type="NCBI Taxonomy" id="320912"/>
    <lineage>
        <taxon>Bacteria</taxon>
        <taxon>Pseudomonadati</taxon>
        <taxon>Bacteroidota</taxon>
        <taxon>Flavobacteriia</taxon>
        <taxon>Flavobacteriales</taxon>
        <taxon>Flavobacteriaceae</taxon>
        <taxon>Maribacter</taxon>
    </lineage>
</organism>
<dbReference type="GO" id="GO:0005829">
    <property type="term" value="C:cytosol"/>
    <property type="evidence" value="ECO:0007669"/>
    <property type="project" value="TreeGrafter"/>
</dbReference>
<dbReference type="PANTHER" id="PTHR30154:SF34">
    <property type="entry name" value="TRANSCRIPTIONAL REGULATOR AZLB"/>
    <property type="match status" value="1"/>
</dbReference>
<dbReference type="PROSITE" id="PS50956">
    <property type="entry name" value="HTH_ASNC_2"/>
    <property type="match status" value="1"/>
</dbReference>
<dbReference type="InterPro" id="IPR036388">
    <property type="entry name" value="WH-like_DNA-bd_sf"/>
</dbReference>
<dbReference type="PANTHER" id="PTHR30154">
    <property type="entry name" value="LEUCINE-RESPONSIVE REGULATORY PROTEIN"/>
    <property type="match status" value="1"/>
</dbReference>
<gene>
    <name evidence="6" type="ORF">SAMN05192540_1647</name>
    <name evidence="5" type="ORF">SAMN05192545_2957</name>
</gene>
<evidence type="ECO:0000256" key="1">
    <source>
        <dbReference type="ARBA" id="ARBA00023015"/>
    </source>
</evidence>
<dbReference type="CDD" id="cd00090">
    <property type="entry name" value="HTH_ARSR"/>
    <property type="match status" value="1"/>
</dbReference>
<dbReference type="GO" id="GO:0043565">
    <property type="term" value="F:sequence-specific DNA binding"/>
    <property type="evidence" value="ECO:0007669"/>
    <property type="project" value="InterPro"/>
</dbReference>
<dbReference type="InterPro" id="IPR011008">
    <property type="entry name" value="Dimeric_a/b-barrel"/>
</dbReference>
<feature type="domain" description="HTH asnC-type" evidence="4">
    <location>
        <begin position="5"/>
        <end position="66"/>
    </location>
</feature>
<dbReference type="InterPro" id="IPR019888">
    <property type="entry name" value="Tscrpt_reg_AsnC-like"/>
</dbReference>
<evidence type="ECO:0000259" key="4">
    <source>
        <dbReference type="PROSITE" id="PS50956"/>
    </source>
</evidence>